<dbReference type="PANTHER" id="PTHR43333">
    <property type="entry name" value="2-HACID_DH_C DOMAIN-CONTAINING PROTEIN"/>
    <property type="match status" value="1"/>
</dbReference>
<keyword evidence="4" id="KW-0670">Pyruvate</keyword>
<evidence type="ECO:0000259" key="3">
    <source>
        <dbReference type="Pfam" id="PF02826"/>
    </source>
</evidence>
<organism evidence="4 5">
    <name type="scientific">Algoriella xinjiangensis</name>
    <dbReference type="NCBI Taxonomy" id="684065"/>
    <lineage>
        <taxon>Bacteria</taxon>
        <taxon>Pseudomonadati</taxon>
        <taxon>Bacteroidota</taxon>
        <taxon>Flavobacteriia</taxon>
        <taxon>Flavobacteriales</taxon>
        <taxon>Weeksellaceae</taxon>
        <taxon>Algoriella</taxon>
    </lineage>
</organism>
<proteinExistence type="predicted"/>
<dbReference type="CDD" id="cd12164">
    <property type="entry name" value="GDH_like_2"/>
    <property type="match status" value="1"/>
</dbReference>
<dbReference type="OrthoDB" id="9805416at2"/>
<dbReference type="SUPFAM" id="SSF52283">
    <property type="entry name" value="Formate/glycerate dehydrogenase catalytic domain-like"/>
    <property type="match status" value="1"/>
</dbReference>
<keyword evidence="2" id="KW-0520">NAD</keyword>
<name>A0A1I4Y6V4_9FLAO</name>
<keyword evidence="5" id="KW-1185">Reference proteome</keyword>
<dbReference type="PANTHER" id="PTHR43333:SF1">
    <property type="entry name" value="D-ISOMER SPECIFIC 2-HYDROXYACID DEHYDROGENASE NAD-BINDING DOMAIN-CONTAINING PROTEIN"/>
    <property type="match status" value="1"/>
</dbReference>
<gene>
    <name evidence="4" type="ORF">SAMN05421738_110148</name>
</gene>
<accession>A0A1I4Y6V4</accession>
<dbReference type="AlphaFoldDB" id="A0A1I4Y6V4"/>
<evidence type="ECO:0000256" key="1">
    <source>
        <dbReference type="ARBA" id="ARBA00023002"/>
    </source>
</evidence>
<dbReference type="InterPro" id="IPR006140">
    <property type="entry name" value="D-isomer_DH_NAD-bd"/>
</dbReference>
<evidence type="ECO:0000313" key="5">
    <source>
        <dbReference type="Proteomes" id="UP000199149"/>
    </source>
</evidence>
<dbReference type="EMBL" id="FOUZ01000010">
    <property type="protein sequence ID" value="SFN33812.1"/>
    <property type="molecule type" value="Genomic_DNA"/>
</dbReference>
<evidence type="ECO:0000313" key="4">
    <source>
        <dbReference type="EMBL" id="SFN33812.1"/>
    </source>
</evidence>
<reference evidence="5" key="1">
    <citation type="submission" date="2016-10" db="EMBL/GenBank/DDBJ databases">
        <authorList>
            <person name="Varghese N."/>
            <person name="Submissions S."/>
        </authorList>
    </citation>
    <scope>NUCLEOTIDE SEQUENCE [LARGE SCALE GENOMIC DNA]</scope>
    <source>
        <strain evidence="5">XJ109</strain>
    </source>
</reference>
<dbReference type="Gene3D" id="3.40.50.720">
    <property type="entry name" value="NAD(P)-binding Rossmann-like Domain"/>
    <property type="match status" value="2"/>
</dbReference>
<dbReference type="GO" id="GO:0016491">
    <property type="term" value="F:oxidoreductase activity"/>
    <property type="evidence" value="ECO:0007669"/>
    <property type="project" value="UniProtKB-KW"/>
</dbReference>
<sequence>MSVAIIFNQKPIDDWFDKLAELLPETKVEIYPEIENPNDVEFIVTWKPHVGYVNEFPNLKVVQSVGAGIDHLLHTPIPSTINITRIVDSALKHDMFEHVLTCVLTSIKNILPYYKAQLEKNWQPTSYKTIAETTVTILGLGEIGNDVATKFVNLGFTVKGWSNSSKNIEGVESFSGLNELENAISQTDFIINILPLTAQTEGILNEQFFEFCSDNTVLINVGRGGHLVENDLLTAIKNNKIKEAYLDVFIEEPLSENHPFWTNSQVYVTPHIASMTNANTALEQVADNYKRMKNEETLLNQVSMERGY</sequence>
<protein>
    <submittedName>
        <fullName evidence="4">Glyoxylate/hydroxypyruvate reductase A</fullName>
    </submittedName>
</protein>
<dbReference type="Pfam" id="PF02826">
    <property type="entry name" value="2-Hacid_dh_C"/>
    <property type="match status" value="1"/>
</dbReference>
<feature type="domain" description="D-isomer specific 2-hydroxyacid dehydrogenase NAD-binding" evidence="3">
    <location>
        <begin position="101"/>
        <end position="273"/>
    </location>
</feature>
<dbReference type="GO" id="GO:0051287">
    <property type="term" value="F:NAD binding"/>
    <property type="evidence" value="ECO:0007669"/>
    <property type="project" value="InterPro"/>
</dbReference>
<keyword evidence="1" id="KW-0560">Oxidoreductase</keyword>
<dbReference type="STRING" id="684065.SAMN05421738_110148"/>
<dbReference type="RefSeq" id="WP_092908714.1">
    <property type="nucleotide sequence ID" value="NZ_FOUZ01000010.1"/>
</dbReference>
<evidence type="ECO:0000256" key="2">
    <source>
        <dbReference type="ARBA" id="ARBA00023027"/>
    </source>
</evidence>
<dbReference type="Proteomes" id="UP000199149">
    <property type="component" value="Unassembled WGS sequence"/>
</dbReference>
<dbReference type="InterPro" id="IPR036291">
    <property type="entry name" value="NAD(P)-bd_dom_sf"/>
</dbReference>
<dbReference type="SUPFAM" id="SSF51735">
    <property type="entry name" value="NAD(P)-binding Rossmann-fold domains"/>
    <property type="match status" value="1"/>
</dbReference>